<dbReference type="InterPro" id="IPR036691">
    <property type="entry name" value="Endo/exonu/phosph_ase_sf"/>
</dbReference>
<dbReference type="Gene3D" id="3.60.10.10">
    <property type="entry name" value="Endonuclease/exonuclease/phosphatase"/>
    <property type="match status" value="1"/>
</dbReference>
<evidence type="ECO:0000313" key="4">
    <source>
        <dbReference type="Proteomes" id="UP001484097"/>
    </source>
</evidence>
<dbReference type="EMBL" id="JBDXMX010000008">
    <property type="protein sequence ID" value="MEO9248973.1"/>
    <property type="molecule type" value="Genomic_DNA"/>
</dbReference>
<keyword evidence="3" id="KW-0540">Nuclease</keyword>
<feature type="domain" description="Endonuclease/exonuclease/phosphatase" evidence="2">
    <location>
        <begin position="46"/>
        <end position="273"/>
    </location>
</feature>
<dbReference type="InterPro" id="IPR051916">
    <property type="entry name" value="GPI-anchor_lipid_remodeler"/>
</dbReference>
<evidence type="ECO:0000313" key="3">
    <source>
        <dbReference type="EMBL" id="MEO9248973.1"/>
    </source>
</evidence>
<dbReference type="Pfam" id="PF03372">
    <property type="entry name" value="Exo_endo_phos"/>
    <property type="match status" value="1"/>
</dbReference>
<feature type="chain" id="PRO_5046907305" evidence="1">
    <location>
        <begin position="32"/>
        <end position="290"/>
    </location>
</feature>
<dbReference type="GO" id="GO:0004519">
    <property type="term" value="F:endonuclease activity"/>
    <property type="evidence" value="ECO:0007669"/>
    <property type="project" value="UniProtKB-KW"/>
</dbReference>
<sequence>MTKNPARPAPLNIAGAALAASALLLSTSAPAAADGRHPSDRTITVASFNIHHGADSEDVLDLDRIAADIESMDVDVIGLQEVDRHWGERSDFQDQAAELAGMLGMDHCYAANLDEDPAEPGQERRQYGTTILSKHRLQDCQNTPLPKVEGGEQRGLAQADLTVRGSKFTFYNTHLTHRGDQGEDRMQQFDAVNEIVAGSGRPGVLVGDLNATPDSPEYATFTSLFNDVWTEAGTGDGFTFAPEDPDRRIDYVLATPEISPLTAEVPEVYSSDHLPVVAEVTLPHPGDRNR</sequence>
<dbReference type="Proteomes" id="UP001484097">
    <property type="component" value="Unassembled WGS sequence"/>
</dbReference>
<evidence type="ECO:0000259" key="2">
    <source>
        <dbReference type="Pfam" id="PF03372"/>
    </source>
</evidence>
<dbReference type="PANTHER" id="PTHR14859:SF15">
    <property type="entry name" value="ENDONUCLEASE_EXONUCLEASE_PHOSPHATASE DOMAIN-CONTAINING PROTEIN"/>
    <property type="match status" value="1"/>
</dbReference>
<reference evidence="3 4" key="1">
    <citation type="submission" date="2024-05" db="EMBL/GenBank/DDBJ databases">
        <authorList>
            <person name="Yi C."/>
        </authorList>
    </citation>
    <scope>NUCLEOTIDE SEQUENCE [LARGE SCALE GENOMIC DNA]</scope>
    <source>
        <strain evidence="3 4">XS13</strain>
    </source>
</reference>
<keyword evidence="3" id="KW-0255">Endonuclease</keyword>
<evidence type="ECO:0000256" key="1">
    <source>
        <dbReference type="SAM" id="SignalP"/>
    </source>
</evidence>
<name>A0ABV0ILC9_9MICC</name>
<dbReference type="InterPro" id="IPR005135">
    <property type="entry name" value="Endo/exonuclease/phosphatase"/>
</dbReference>
<feature type="signal peptide" evidence="1">
    <location>
        <begin position="1"/>
        <end position="31"/>
    </location>
</feature>
<dbReference type="SUPFAM" id="SSF56219">
    <property type="entry name" value="DNase I-like"/>
    <property type="match status" value="1"/>
</dbReference>
<comment type="caution">
    <text evidence="3">The sequence shown here is derived from an EMBL/GenBank/DDBJ whole genome shotgun (WGS) entry which is preliminary data.</text>
</comment>
<keyword evidence="3" id="KW-0378">Hydrolase</keyword>
<dbReference type="RefSeq" id="WP_309810748.1">
    <property type="nucleotide sequence ID" value="NZ_JBDXMX010000008.1"/>
</dbReference>
<proteinExistence type="predicted"/>
<keyword evidence="4" id="KW-1185">Reference proteome</keyword>
<dbReference type="PANTHER" id="PTHR14859">
    <property type="entry name" value="CALCOFLUOR WHITE HYPERSENSITIVE PROTEIN PRECURSOR"/>
    <property type="match status" value="1"/>
</dbReference>
<keyword evidence="1" id="KW-0732">Signal</keyword>
<protein>
    <submittedName>
        <fullName evidence="3">Endonuclease/exonuclease/phosphatase family protein</fullName>
    </submittedName>
</protein>
<accession>A0ABV0ILC9</accession>
<gene>
    <name evidence="3" type="ORF">ABDK96_14910</name>
</gene>
<organism evidence="3 4">
    <name type="scientific">Citricoccus nitrophenolicus</name>
    <dbReference type="NCBI Taxonomy" id="863575"/>
    <lineage>
        <taxon>Bacteria</taxon>
        <taxon>Bacillati</taxon>
        <taxon>Actinomycetota</taxon>
        <taxon>Actinomycetes</taxon>
        <taxon>Micrococcales</taxon>
        <taxon>Micrococcaceae</taxon>
        <taxon>Citricoccus</taxon>
    </lineage>
</organism>